<reference evidence="2" key="1">
    <citation type="submission" date="2019-02" db="EMBL/GenBank/DDBJ databases">
        <title>Draft genome sequence of Sphaerospermopsis reniformis NIES-1949.</title>
        <authorList>
            <person name="Yamaguchi H."/>
            <person name="Suzuki S."/>
            <person name="Kawachi M."/>
        </authorList>
    </citation>
    <scope>NUCLEOTIDE SEQUENCE [LARGE SCALE GENOMIC DNA]</scope>
    <source>
        <strain evidence="2">NIES-1949</strain>
    </source>
</reference>
<dbReference type="InterPro" id="IPR010021">
    <property type="entry name" value="PGPP1/Gep4"/>
</dbReference>
<dbReference type="AlphaFoldDB" id="A0A480A4C8"/>
<dbReference type="GO" id="GO:0008962">
    <property type="term" value="F:phosphatidylglycerophosphatase activity"/>
    <property type="evidence" value="ECO:0007669"/>
    <property type="project" value="InterPro"/>
</dbReference>
<protein>
    <submittedName>
        <fullName evidence="1">HAD superfamily hydrolase</fullName>
    </submittedName>
</protein>
<dbReference type="SUPFAM" id="SSF56784">
    <property type="entry name" value="HAD-like"/>
    <property type="match status" value="1"/>
</dbReference>
<organism evidence="1 2">
    <name type="scientific">Sphaerospermopsis reniformis</name>
    <dbReference type="NCBI Taxonomy" id="531300"/>
    <lineage>
        <taxon>Bacteria</taxon>
        <taxon>Bacillati</taxon>
        <taxon>Cyanobacteriota</taxon>
        <taxon>Cyanophyceae</taxon>
        <taxon>Nostocales</taxon>
        <taxon>Aphanizomenonaceae</taxon>
        <taxon>Sphaerospermopsis</taxon>
    </lineage>
</organism>
<dbReference type="InterPro" id="IPR023214">
    <property type="entry name" value="HAD_sf"/>
</dbReference>
<dbReference type="Proteomes" id="UP000300142">
    <property type="component" value="Unassembled WGS sequence"/>
</dbReference>
<dbReference type="GO" id="GO:0005737">
    <property type="term" value="C:cytoplasm"/>
    <property type="evidence" value="ECO:0007669"/>
    <property type="project" value="TreeGrafter"/>
</dbReference>
<dbReference type="PANTHER" id="PTHR19288:SF25">
    <property type="entry name" value="PHOSPHATIDYLGLYCEROPHOSPHATASE GEP4, MITOCHONDRIAL"/>
    <property type="match status" value="1"/>
</dbReference>
<keyword evidence="1" id="KW-0378">Hydrolase</keyword>
<keyword evidence="2" id="KW-1185">Reference proteome</keyword>
<dbReference type="NCBIfam" id="TIGR01668">
    <property type="entry name" value="YqeG_hyp_ppase"/>
    <property type="match status" value="1"/>
</dbReference>
<dbReference type="Pfam" id="PF13242">
    <property type="entry name" value="Hydrolase_like"/>
    <property type="match status" value="1"/>
</dbReference>
<accession>A0A480A4C8</accession>
<comment type="caution">
    <text evidence="1">The sequence shown here is derived from an EMBL/GenBank/DDBJ whole genome shotgun (WGS) entry which is preliminary data.</text>
</comment>
<dbReference type="InterPro" id="IPR036412">
    <property type="entry name" value="HAD-like_sf"/>
</dbReference>
<dbReference type="PANTHER" id="PTHR19288">
    <property type="entry name" value="4-NITROPHENYLPHOSPHATASE-RELATED"/>
    <property type="match status" value="1"/>
</dbReference>
<gene>
    <name evidence="1" type="ORF">SR1949_49550</name>
</gene>
<evidence type="ECO:0000313" key="1">
    <source>
        <dbReference type="EMBL" id="GCL39825.1"/>
    </source>
</evidence>
<sequence>MIGNGILLQELGVQEAEEAGGRRQKGNIFPQSPVTCHLMYELRIMKTWNNILQPDLILEGSVLQLTPDIIQQYGLKGLVLDVDDTLVPITASAASPELEQWVEQMRDYAALWLVSNNLSESRIGSIARSLNIPYYLGAAKPSRRKIRAALQGMNLPVHQVGMVGDRLFTDVIAGNRLGMFTILVEPIVHADTVLRSHPIRNFEVWVSEILGASISPKYTKINKD</sequence>
<dbReference type="EMBL" id="BJCE01000325">
    <property type="protein sequence ID" value="GCL39825.1"/>
    <property type="molecule type" value="Genomic_DNA"/>
</dbReference>
<proteinExistence type="predicted"/>
<evidence type="ECO:0000313" key="2">
    <source>
        <dbReference type="Proteomes" id="UP000300142"/>
    </source>
</evidence>
<dbReference type="Gene3D" id="3.40.50.1000">
    <property type="entry name" value="HAD superfamily/HAD-like"/>
    <property type="match status" value="1"/>
</dbReference>
<name>A0A480A4C8_9CYAN</name>